<proteinExistence type="predicted"/>
<dbReference type="PANTHER" id="PTHR37292">
    <property type="entry name" value="VNG6097C"/>
    <property type="match status" value="1"/>
</dbReference>
<sequence length="692" mass="78292">MPEVRYKDTSYPVSRLVQDIASGEIALPDLQRPYVWPAAKARDLFDSMYKGFPVGYLLFWETGVDAGTRQIGTGEAHQVARQLIVDGQQRLTSLYAVMSGAPVTREDYSTGRIRLAFRPADATFAVTDAAVEQDPEYLADISELWKPENRKRTVRAFLSRLGEKRPLDEDERDTLDSAIDRVYELGSYTFKVVELSSSVDEEEVAEIFVRINSKGVALNQADFILTLMSVFWEKGRRELEEFSRAAREPSLDGPSPFNWYIQPDPAQLLRVTTTVALKRAVLKQVYTALRGRSLETGKPDPTRREEQFAKLQQAQRHVLDLTHWHEFLQCLERAGFRGTKMISAQNAVLYSYALWLIGRVEHQVPIDRLREVIARWFFMAHMTGRYSGSFESQVENDLARLNSAREEGRSFVATLDKIIDDTLSRDFWEITLPNDLDSSAAKSPALMAYVAALNILDADALLSTTRVRSRLDPAVTLKKGIERHHLFPRNHLKGQGVKETSRINQIANMALVEWSDNIAISDRPPADYWPQQLAAKALPADRLERQRYWHALPSDWEHMPYGDFLAARRALMAGVVRDAFRTLGDHDYRPVYPEPGAPPRTPERWIVLADLVAAGLLTPGTVVESRQGAYEATGEIDGDGNIVLDGQRYETPSGAARALGSTANGWTFWRARTAEGLRPLDELRREYREAHS</sequence>
<evidence type="ECO:0000259" key="1">
    <source>
        <dbReference type="Pfam" id="PF03235"/>
    </source>
</evidence>
<reference evidence="4" key="1">
    <citation type="submission" date="2023-07" db="EMBL/GenBank/DDBJ databases">
        <title>30 novel species of actinomycetes from the DSMZ collection.</title>
        <authorList>
            <person name="Nouioui I."/>
        </authorList>
    </citation>
    <scope>NUCLEOTIDE SEQUENCE [LARGE SCALE GENOMIC DNA]</scope>
    <source>
        <strain evidence="4">DSM 44918</strain>
    </source>
</reference>
<dbReference type="RefSeq" id="WP_311597131.1">
    <property type="nucleotide sequence ID" value="NZ_JAVREM010000006.1"/>
</dbReference>
<dbReference type="Proteomes" id="UP001183420">
    <property type="component" value="Unassembled WGS sequence"/>
</dbReference>
<gene>
    <name evidence="3" type="ORF">RNC47_08895</name>
</gene>
<evidence type="ECO:0000259" key="2">
    <source>
        <dbReference type="Pfam" id="PF18755"/>
    </source>
</evidence>
<dbReference type="PANTHER" id="PTHR37292:SF2">
    <property type="entry name" value="DUF262 DOMAIN-CONTAINING PROTEIN"/>
    <property type="match status" value="1"/>
</dbReference>
<feature type="domain" description="GmrSD restriction endonucleases N-terminal" evidence="1">
    <location>
        <begin position="14"/>
        <end position="225"/>
    </location>
</feature>
<dbReference type="Pfam" id="PF03235">
    <property type="entry name" value="GmrSD_N"/>
    <property type="match status" value="1"/>
</dbReference>
<accession>A0ABU2LLI6</accession>
<evidence type="ECO:0000313" key="3">
    <source>
        <dbReference type="EMBL" id="MDT0318449.1"/>
    </source>
</evidence>
<feature type="domain" description="RAMA" evidence="2">
    <location>
        <begin position="594"/>
        <end position="691"/>
    </location>
</feature>
<comment type="caution">
    <text evidence="3">The sequence shown here is derived from an EMBL/GenBank/DDBJ whole genome shotgun (WGS) entry which is preliminary data.</text>
</comment>
<protein>
    <submittedName>
        <fullName evidence="3">DUF262 domain-containing protein</fullName>
    </submittedName>
</protein>
<evidence type="ECO:0000313" key="4">
    <source>
        <dbReference type="Proteomes" id="UP001183420"/>
    </source>
</evidence>
<organism evidence="3 4">
    <name type="scientific">Streptomyces millisiae</name>
    <dbReference type="NCBI Taxonomy" id="3075542"/>
    <lineage>
        <taxon>Bacteria</taxon>
        <taxon>Bacillati</taxon>
        <taxon>Actinomycetota</taxon>
        <taxon>Actinomycetes</taxon>
        <taxon>Kitasatosporales</taxon>
        <taxon>Streptomycetaceae</taxon>
        <taxon>Streptomyces</taxon>
    </lineage>
</organism>
<dbReference type="InterPro" id="IPR004919">
    <property type="entry name" value="GmrSD_N"/>
</dbReference>
<dbReference type="Pfam" id="PF18755">
    <property type="entry name" value="RAMA"/>
    <property type="match status" value="1"/>
</dbReference>
<name>A0ABU2LLI6_9ACTN</name>
<dbReference type="InterPro" id="IPR040843">
    <property type="entry name" value="RAMA"/>
</dbReference>
<dbReference type="EMBL" id="JAVREM010000006">
    <property type="protein sequence ID" value="MDT0318449.1"/>
    <property type="molecule type" value="Genomic_DNA"/>
</dbReference>
<keyword evidence="4" id="KW-1185">Reference proteome</keyword>